<dbReference type="Gene3D" id="1.20.1290.10">
    <property type="entry name" value="AhpD-like"/>
    <property type="match status" value="1"/>
</dbReference>
<dbReference type="Proteomes" id="UP000035034">
    <property type="component" value="Unassembled WGS sequence"/>
</dbReference>
<dbReference type="EMBL" id="BAEH01000035">
    <property type="protein sequence ID" value="GAB17528.1"/>
    <property type="molecule type" value="Genomic_DNA"/>
</dbReference>
<dbReference type="OrthoDB" id="4704294at2"/>
<dbReference type="InterPro" id="IPR029032">
    <property type="entry name" value="AhpD-like"/>
</dbReference>
<dbReference type="Pfam" id="PF02627">
    <property type="entry name" value="CMD"/>
    <property type="match status" value="1"/>
</dbReference>
<gene>
    <name evidence="2" type="ORF">GOEFS_035_00600</name>
</gene>
<evidence type="ECO:0000313" key="3">
    <source>
        <dbReference type="Proteomes" id="UP000035034"/>
    </source>
</evidence>
<evidence type="ECO:0000259" key="1">
    <source>
        <dbReference type="Pfam" id="PF02627"/>
    </source>
</evidence>
<dbReference type="PANTHER" id="PTHR34846:SF5">
    <property type="entry name" value="CARBOXYMUCONOLACTONE DECARBOXYLASE-LIKE DOMAIN-CONTAINING PROTEIN"/>
    <property type="match status" value="1"/>
</dbReference>
<reference evidence="2 3" key="1">
    <citation type="submission" date="2011-12" db="EMBL/GenBank/DDBJ databases">
        <title>Whole genome shotgun sequence of Gordonia effusa NBRC 100432.</title>
        <authorList>
            <person name="Yoshida I."/>
            <person name="Takarada H."/>
            <person name="Hosoyama A."/>
            <person name="Tsuchikane K."/>
            <person name="Katsumata H."/>
            <person name="Yamazaki S."/>
            <person name="Fujita N."/>
        </authorList>
    </citation>
    <scope>NUCLEOTIDE SEQUENCE [LARGE SCALE GENOMIC DNA]</scope>
    <source>
        <strain evidence="2 3">NBRC 100432</strain>
    </source>
</reference>
<organism evidence="2 3">
    <name type="scientific">Gordonia effusa NBRC 100432</name>
    <dbReference type="NCBI Taxonomy" id="1077974"/>
    <lineage>
        <taxon>Bacteria</taxon>
        <taxon>Bacillati</taxon>
        <taxon>Actinomycetota</taxon>
        <taxon>Actinomycetes</taxon>
        <taxon>Mycobacteriales</taxon>
        <taxon>Gordoniaceae</taxon>
        <taxon>Gordonia</taxon>
    </lineage>
</organism>
<dbReference type="STRING" id="1077974.GOEFS_035_00600"/>
<dbReference type="InterPro" id="IPR003779">
    <property type="entry name" value="CMD-like"/>
</dbReference>
<accession>H0QXH7</accession>
<evidence type="ECO:0000313" key="2">
    <source>
        <dbReference type="EMBL" id="GAB17528.1"/>
    </source>
</evidence>
<name>H0QXH7_9ACTN</name>
<dbReference type="SUPFAM" id="SSF69118">
    <property type="entry name" value="AhpD-like"/>
    <property type="match status" value="1"/>
</dbReference>
<protein>
    <recommendedName>
        <fullName evidence="1">Carboxymuconolactone decarboxylase-like domain-containing protein</fullName>
    </recommendedName>
</protein>
<sequence>MSTPRITPGGLRELGPFNWTFARGASLVTGVDDAHIFSTLGQAKGLFRGWLYYSARMMPFGKLSRKDTEMIIIRVAHLRECEYEMDHHKRLGARAGIKGALYDNVIAGPEAGWGDRERTLLLATDELVKTRDISDGAWEGLRRHLTEPQQIAFVLLVGQYDSLATTLGTLRIERDTKRRP</sequence>
<proteinExistence type="predicted"/>
<comment type="caution">
    <text evidence="2">The sequence shown here is derived from an EMBL/GenBank/DDBJ whole genome shotgun (WGS) entry which is preliminary data.</text>
</comment>
<keyword evidence="3" id="KW-1185">Reference proteome</keyword>
<dbReference type="AlphaFoldDB" id="H0QXH7"/>
<dbReference type="GO" id="GO:0051920">
    <property type="term" value="F:peroxiredoxin activity"/>
    <property type="evidence" value="ECO:0007669"/>
    <property type="project" value="InterPro"/>
</dbReference>
<feature type="domain" description="Carboxymuconolactone decarboxylase-like" evidence="1">
    <location>
        <begin position="46"/>
        <end position="98"/>
    </location>
</feature>
<dbReference type="PANTHER" id="PTHR34846">
    <property type="entry name" value="4-CARBOXYMUCONOLACTONE DECARBOXYLASE FAMILY PROTEIN (AFU_ORTHOLOGUE AFUA_6G11590)"/>
    <property type="match status" value="1"/>
</dbReference>
<dbReference type="eggNOG" id="COG2128">
    <property type="taxonomic scope" value="Bacteria"/>
</dbReference>
<dbReference type="RefSeq" id="WP_007316866.1">
    <property type="nucleotide sequence ID" value="NZ_BAEH01000035.1"/>
</dbReference>